<dbReference type="AlphaFoldDB" id="M0DE92"/>
<accession>M0DE92</accession>
<dbReference type="PATRIC" id="fig|1227486.3.peg.1310"/>
<reference evidence="2 3" key="1">
    <citation type="journal article" date="2014" name="PLoS Genet.">
        <title>Phylogenetically driven sequencing of extremely halophilic archaea reveals strategies for static and dynamic osmo-response.</title>
        <authorList>
            <person name="Becker E.A."/>
            <person name="Seitzer P.M."/>
            <person name="Tritt A."/>
            <person name="Larsen D."/>
            <person name="Krusor M."/>
            <person name="Yao A.I."/>
            <person name="Wu D."/>
            <person name="Madern D."/>
            <person name="Eisen J.A."/>
            <person name="Darling A.E."/>
            <person name="Facciotti M.T."/>
        </authorList>
    </citation>
    <scope>NUCLEOTIDE SEQUENCE [LARGE SCALE GENOMIC DNA]</scope>
    <source>
        <strain evidence="2 3">JCM 10247</strain>
    </source>
</reference>
<dbReference type="InterPro" id="IPR041154">
    <property type="entry name" value="AglB_P1"/>
</dbReference>
<evidence type="ECO:0000313" key="2">
    <source>
        <dbReference type="EMBL" id="ELZ33795.1"/>
    </source>
</evidence>
<evidence type="ECO:0000259" key="1">
    <source>
        <dbReference type="Pfam" id="PF18079"/>
    </source>
</evidence>
<proteinExistence type="predicted"/>
<comment type="caution">
    <text evidence="2">The sequence shown here is derived from an EMBL/GenBank/DDBJ whole genome shotgun (WGS) entry which is preliminary data.</text>
</comment>
<feature type="domain" description="Archaeal glycosylation protein B peripheral" evidence="1">
    <location>
        <begin position="140"/>
        <end position="197"/>
    </location>
</feature>
<name>M0DE92_9EURY</name>
<dbReference type="Proteomes" id="UP000011572">
    <property type="component" value="Unassembled WGS sequence"/>
</dbReference>
<dbReference type="EMBL" id="AOIW01000044">
    <property type="protein sequence ID" value="ELZ33795.1"/>
    <property type="molecule type" value="Genomic_DNA"/>
</dbReference>
<protein>
    <recommendedName>
        <fullName evidence="1">Archaeal glycosylation protein B peripheral domain-containing protein</fullName>
    </recommendedName>
</protein>
<organism evidence="2 3">
    <name type="scientific">Halorubrum distributum JCM 10247</name>
    <dbReference type="NCBI Taxonomy" id="1227486"/>
    <lineage>
        <taxon>Archaea</taxon>
        <taxon>Methanobacteriati</taxon>
        <taxon>Methanobacteriota</taxon>
        <taxon>Stenosarchaea group</taxon>
        <taxon>Halobacteria</taxon>
        <taxon>Halobacteriales</taxon>
        <taxon>Haloferacaceae</taxon>
        <taxon>Halorubrum</taxon>
        <taxon>Halorubrum distributum group</taxon>
    </lineage>
</organism>
<dbReference type="Pfam" id="PF18079">
    <property type="entry name" value="AglB_L1"/>
    <property type="match status" value="1"/>
</dbReference>
<gene>
    <name evidence="2" type="ORF">C473_06945</name>
</gene>
<evidence type="ECO:0000313" key="3">
    <source>
        <dbReference type="Proteomes" id="UP000011572"/>
    </source>
</evidence>
<sequence length="213" mass="22737">MPPLVGQTTYDRAQFDAAQTIDAHADSIDRDYPANFVLSQWGDNRMYNYFVNGESRSYGYAQTYHGQFLAAEDPDAWYDRFQGRVGYVVITAQENVPPGNTTYTTLHEGYGVGANGTSATGHYQLLGTADGVRTFVVVPGAVIQVSTPSGEPVTASTSVTVAGDTHTYARTAAASNGSVAIRVAYPGEYTVGNQSVSVTTTDVLQGNQTQISP</sequence>